<dbReference type="AlphaFoldDB" id="A0A9E5MEG7"/>
<dbReference type="PANTHER" id="PTHR12677:SF59">
    <property type="entry name" value="GOLGI APPARATUS MEMBRANE PROTEIN TVP38-RELATED"/>
    <property type="match status" value="1"/>
</dbReference>
<evidence type="ECO:0000256" key="5">
    <source>
        <dbReference type="ARBA" id="ARBA00022989"/>
    </source>
</evidence>
<feature type="compositionally biased region" description="Low complexity" evidence="8">
    <location>
        <begin position="238"/>
        <end position="252"/>
    </location>
</feature>
<keyword evidence="3 7" id="KW-1003">Cell membrane</keyword>
<comment type="similarity">
    <text evidence="2 7">Belongs to the TVP38/TMEM64 family.</text>
</comment>
<comment type="subcellular location">
    <subcellularLocation>
        <location evidence="1 7">Cell membrane</location>
        <topology evidence="1 7">Multi-pass membrane protein</topology>
    </subcellularLocation>
</comment>
<evidence type="ECO:0000256" key="2">
    <source>
        <dbReference type="ARBA" id="ARBA00008640"/>
    </source>
</evidence>
<evidence type="ECO:0000256" key="1">
    <source>
        <dbReference type="ARBA" id="ARBA00004651"/>
    </source>
</evidence>
<dbReference type="GO" id="GO:0005886">
    <property type="term" value="C:plasma membrane"/>
    <property type="evidence" value="ECO:0007669"/>
    <property type="project" value="UniProtKB-SubCell"/>
</dbReference>
<feature type="transmembrane region" description="Helical" evidence="7">
    <location>
        <begin position="84"/>
        <end position="113"/>
    </location>
</feature>
<protein>
    <recommendedName>
        <fullName evidence="7">TVP38/TMEM64 family membrane protein</fullName>
    </recommendedName>
</protein>
<keyword evidence="11" id="KW-1185">Reference proteome</keyword>
<feature type="transmembrane region" description="Helical" evidence="7">
    <location>
        <begin position="142"/>
        <end position="161"/>
    </location>
</feature>
<feature type="transmembrane region" description="Helical" evidence="7">
    <location>
        <begin position="21"/>
        <end position="44"/>
    </location>
</feature>
<organism evidence="10 11">
    <name type="scientific">Microcella pacifica</name>
    <dbReference type="NCBI Taxonomy" id="2591847"/>
    <lineage>
        <taxon>Bacteria</taxon>
        <taxon>Bacillati</taxon>
        <taxon>Actinomycetota</taxon>
        <taxon>Actinomycetes</taxon>
        <taxon>Micrococcales</taxon>
        <taxon>Microbacteriaceae</taxon>
        <taxon>Microcella</taxon>
    </lineage>
</organism>
<dbReference type="EMBL" id="VIKT02000005">
    <property type="protein sequence ID" value="NHF62522.1"/>
    <property type="molecule type" value="Genomic_DNA"/>
</dbReference>
<keyword evidence="5 7" id="KW-1133">Transmembrane helix</keyword>
<gene>
    <name evidence="10" type="ORF">FK219_004595</name>
</gene>
<evidence type="ECO:0000256" key="8">
    <source>
        <dbReference type="SAM" id="MobiDB-lite"/>
    </source>
</evidence>
<feature type="region of interest" description="Disordered" evidence="8">
    <location>
        <begin position="230"/>
        <end position="258"/>
    </location>
</feature>
<keyword evidence="6 7" id="KW-0472">Membrane</keyword>
<keyword evidence="4 7" id="KW-0812">Transmembrane</keyword>
<evidence type="ECO:0000256" key="4">
    <source>
        <dbReference type="ARBA" id="ARBA00022692"/>
    </source>
</evidence>
<evidence type="ECO:0000256" key="3">
    <source>
        <dbReference type="ARBA" id="ARBA00022475"/>
    </source>
</evidence>
<dbReference type="InterPro" id="IPR015414">
    <property type="entry name" value="TMEM64"/>
</dbReference>
<reference evidence="10 11" key="1">
    <citation type="submission" date="2020-03" db="EMBL/GenBank/DDBJ databases">
        <title>Chryseoglobus sp. isolated from a deep-sea seamount.</title>
        <authorList>
            <person name="Zhang D.-C."/>
        </authorList>
    </citation>
    <scope>NUCLEOTIDE SEQUENCE [LARGE SCALE GENOMIC DNA]</scope>
    <source>
        <strain evidence="10 11">KN1116</strain>
    </source>
</reference>
<comment type="caution">
    <text evidence="10">The sequence shown here is derived from an EMBL/GenBank/DDBJ whole genome shotgun (WGS) entry which is preliminary data.</text>
</comment>
<evidence type="ECO:0000313" key="11">
    <source>
        <dbReference type="Proteomes" id="UP000818266"/>
    </source>
</evidence>
<feature type="transmembrane region" description="Helical" evidence="7">
    <location>
        <begin position="173"/>
        <end position="194"/>
    </location>
</feature>
<evidence type="ECO:0000256" key="7">
    <source>
        <dbReference type="RuleBase" id="RU366058"/>
    </source>
</evidence>
<dbReference type="PANTHER" id="PTHR12677">
    <property type="entry name" value="GOLGI APPARATUS MEMBRANE PROTEIN TVP38-RELATED"/>
    <property type="match status" value="1"/>
</dbReference>
<accession>A0A9E5MEG7</accession>
<dbReference type="Proteomes" id="UP000818266">
    <property type="component" value="Unassembled WGS sequence"/>
</dbReference>
<feature type="transmembrane region" description="Helical" evidence="7">
    <location>
        <begin position="50"/>
        <end position="72"/>
    </location>
</feature>
<dbReference type="OrthoDB" id="5242213at2"/>
<feature type="transmembrane region" description="Helical" evidence="7">
    <location>
        <begin position="200"/>
        <end position="222"/>
    </location>
</feature>
<name>A0A9E5MEG7_9MICO</name>
<proteinExistence type="inferred from homology"/>
<dbReference type="Pfam" id="PF09335">
    <property type="entry name" value="VTT_dom"/>
    <property type="match status" value="1"/>
</dbReference>
<sequence length="258" mass="26299">MMSGLPVLRDSDDGSARRGAVLVRAITLGVFVAIAIAVGVFVPLPGLEALRAWTADLGLAGGVGFALLYAAITLTPAPKNVLSVAAGLAFGFGWALAAVYAGALLGAAAAFALGRGLGRDAVERFTGARVARLDDLLRRRGLLAVIGVRLIPVLPFTAINYGAGLTAVRRRDYALGTAVGIIPGTVAYVALGAYGLEFGWPAWTAIGVLGALTLAGAVFAGVRRRREVEQPVAPEPAAPASAPQSPSRSTSAENEEGD</sequence>
<evidence type="ECO:0000256" key="6">
    <source>
        <dbReference type="ARBA" id="ARBA00023136"/>
    </source>
</evidence>
<evidence type="ECO:0000313" key="10">
    <source>
        <dbReference type="EMBL" id="NHF62522.1"/>
    </source>
</evidence>
<dbReference type="InterPro" id="IPR032816">
    <property type="entry name" value="VTT_dom"/>
</dbReference>
<evidence type="ECO:0000259" key="9">
    <source>
        <dbReference type="Pfam" id="PF09335"/>
    </source>
</evidence>
<feature type="domain" description="VTT" evidence="9">
    <location>
        <begin position="78"/>
        <end position="193"/>
    </location>
</feature>